<protein>
    <submittedName>
        <fullName evidence="1">Uncharacterized protein</fullName>
    </submittedName>
</protein>
<sequence>MDIENFYTIMLTGLKSIIERGVQTEADLNVLQGSATILITHKPNYFGNGEIFDNMSEQKREKILAQGALDYLISIKDEMKTRFSMN</sequence>
<reference evidence="1" key="1">
    <citation type="journal article" date="2019" name="MBio">
        <title>Virus Genomes from Deep Sea Sediments Expand the Ocean Megavirome and Support Independent Origins of Viral Gigantism.</title>
        <authorList>
            <person name="Backstrom D."/>
            <person name="Yutin N."/>
            <person name="Jorgensen S.L."/>
            <person name="Dharamshi J."/>
            <person name="Homa F."/>
            <person name="Zaremba-Niedwiedzka K."/>
            <person name="Spang A."/>
            <person name="Wolf Y.I."/>
            <person name="Koonin E.V."/>
            <person name="Ettema T.J."/>
        </authorList>
    </citation>
    <scope>NUCLEOTIDE SEQUENCE</scope>
</reference>
<proteinExistence type="predicted"/>
<organism evidence="1">
    <name type="scientific">Marseillevirus LCMAC101</name>
    <dbReference type="NCBI Taxonomy" id="2506602"/>
    <lineage>
        <taxon>Viruses</taxon>
        <taxon>Varidnaviria</taxon>
        <taxon>Bamfordvirae</taxon>
        <taxon>Nucleocytoviricota</taxon>
        <taxon>Megaviricetes</taxon>
        <taxon>Pimascovirales</taxon>
        <taxon>Pimascovirales incertae sedis</taxon>
        <taxon>Marseilleviridae</taxon>
    </lineage>
</organism>
<evidence type="ECO:0000313" key="1">
    <source>
        <dbReference type="EMBL" id="QBK85568.1"/>
    </source>
</evidence>
<gene>
    <name evidence="1" type="ORF">LCMAC101_01630</name>
</gene>
<accession>A0A481YQX5</accession>
<dbReference type="EMBL" id="MK500327">
    <property type="protein sequence ID" value="QBK85568.1"/>
    <property type="molecule type" value="Genomic_DNA"/>
</dbReference>
<name>A0A481YQX5_9VIRU</name>